<evidence type="ECO:0000313" key="3">
    <source>
        <dbReference type="Proteomes" id="UP000541969"/>
    </source>
</evidence>
<keyword evidence="1" id="KW-1133">Transmembrane helix</keyword>
<keyword evidence="3" id="KW-1185">Reference proteome</keyword>
<accession>A0A853CJ20</accession>
<reference evidence="2 3" key="1">
    <citation type="submission" date="2020-07" db="EMBL/GenBank/DDBJ databases">
        <title>Sequencing the genomes of 1000 actinobacteria strains.</title>
        <authorList>
            <person name="Klenk H.-P."/>
        </authorList>
    </citation>
    <scope>NUCLEOTIDE SEQUENCE [LARGE SCALE GENOMIC DNA]</scope>
    <source>
        <strain evidence="2 3">DSM 104001</strain>
    </source>
</reference>
<comment type="caution">
    <text evidence="2">The sequence shown here is derived from an EMBL/GenBank/DDBJ whole genome shotgun (WGS) entry which is preliminary data.</text>
</comment>
<feature type="transmembrane region" description="Helical" evidence="1">
    <location>
        <begin position="32"/>
        <end position="56"/>
    </location>
</feature>
<proteinExistence type="predicted"/>
<protein>
    <recommendedName>
        <fullName evidence="4">Transmembrane protein</fullName>
    </recommendedName>
</protein>
<gene>
    <name evidence="2" type="ORF">GGQ55_003815</name>
</gene>
<dbReference type="EMBL" id="JACBZT010000001">
    <property type="protein sequence ID" value="NYJ07537.1"/>
    <property type="molecule type" value="Genomic_DNA"/>
</dbReference>
<sequence length="203" mass="21515">MPARQDGVVRRALRRFTLGSGPLKRGSDRLQLVARLVVVLSVLLAPIVAVATAGAVTTHLQAVADDQAAERSHVRAVLLEDAAEPSRGPDYTEVSTLTVPVRAGWPVPGGGSQEGLVMARAGTPAGSPVPVWVDRTGALVPPPLDPAGIPRSAVAVGALPLIGLPVVTWLLYALCCFVLDTYRDRRWGRDWAAVEPVWNTRLS</sequence>
<dbReference type="RefSeq" id="WP_179719460.1">
    <property type="nucleotide sequence ID" value="NZ_JACBZT010000001.1"/>
</dbReference>
<organism evidence="2 3">
    <name type="scientific">Petropleomorpha daqingensis</name>
    <dbReference type="NCBI Taxonomy" id="2026353"/>
    <lineage>
        <taxon>Bacteria</taxon>
        <taxon>Bacillati</taxon>
        <taxon>Actinomycetota</taxon>
        <taxon>Actinomycetes</taxon>
        <taxon>Geodermatophilales</taxon>
        <taxon>Geodermatophilaceae</taxon>
        <taxon>Petropleomorpha</taxon>
    </lineage>
</organism>
<dbReference type="Proteomes" id="UP000541969">
    <property type="component" value="Unassembled WGS sequence"/>
</dbReference>
<dbReference type="PANTHER" id="PTHR42305">
    <property type="entry name" value="MEMBRANE PROTEIN RV1733C-RELATED"/>
    <property type="match status" value="1"/>
</dbReference>
<evidence type="ECO:0000313" key="2">
    <source>
        <dbReference type="EMBL" id="NYJ07537.1"/>
    </source>
</evidence>
<evidence type="ECO:0000256" key="1">
    <source>
        <dbReference type="SAM" id="Phobius"/>
    </source>
</evidence>
<dbReference type="AlphaFoldDB" id="A0A853CJ20"/>
<feature type="transmembrane region" description="Helical" evidence="1">
    <location>
        <begin position="153"/>
        <end position="179"/>
    </location>
</feature>
<keyword evidence="1" id="KW-0472">Membrane</keyword>
<dbReference type="InterPro" id="IPR039708">
    <property type="entry name" value="MT1774/Rv1733c-like"/>
</dbReference>
<name>A0A853CJ20_9ACTN</name>
<keyword evidence="1" id="KW-0812">Transmembrane</keyword>
<dbReference type="PANTHER" id="PTHR42305:SF1">
    <property type="entry name" value="MEMBRANE PROTEIN RV1733C-RELATED"/>
    <property type="match status" value="1"/>
</dbReference>
<evidence type="ECO:0008006" key="4">
    <source>
        <dbReference type="Google" id="ProtNLM"/>
    </source>
</evidence>